<dbReference type="Proteomes" id="UP000467327">
    <property type="component" value="Chromosome"/>
</dbReference>
<protein>
    <submittedName>
        <fullName evidence="2">Uncharacterized protein</fullName>
    </submittedName>
</protein>
<proteinExistence type="predicted"/>
<accession>A0AAD1HP71</accession>
<evidence type="ECO:0000313" key="2">
    <source>
        <dbReference type="EMBL" id="BBX09118.1"/>
    </source>
</evidence>
<feature type="region of interest" description="Disordered" evidence="1">
    <location>
        <begin position="22"/>
        <end position="52"/>
    </location>
</feature>
<dbReference type="KEGG" id="maic:MAIC_39210"/>
<sequence>MHKDHPEVLVVPLDGRVEIRHRDADMVDSGDKSTGQDWTGVNLLSGHNAKVT</sequence>
<evidence type="ECO:0000256" key="1">
    <source>
        <dbReference type="SAM" id="MobiDB-lite"/>
    </source>
</evidence>
<feature type="compositionally biased region" description="Basic and acidic residues" evidence="1">
    <location>
        <begin position="22"/>
        <end position="31"/>
    </location>
</feature>
<evidence type="ECO:0000313" key="3">
    <source>
        <dbReference type="Proteomes" id="UP000467327"/>
    </source>
</evidence>
<organism evidence="2 3">
    <name type="scientific">Mycolicibacterium aichiense</name>
    <dbReference type="NCBI Taxonomy" id="1799"/>
    <lineage>
        <taxon>Bacteria</taxon>
        <taxon>Bacillati</taxon>
        <taxon>Actinomycetota</taxon>
        <taxon>Actinomycetes</taxon>
        <taxon>Mycobacteriales</taxon>
        <taxon>Mycobacteriaceae</taxon>
        <taxon>Mycolicibacterium</taxon>
    </lineage>
</organism>
<reference evidence="2 3" key="1">
    <citation type="journal article" date="2019" name="Emerg. Microbes Infect.">
        <title>Comprehensive subspecies identification of 175 nontuberculous mycobacteria species based on 7547 genomic profiles.</title>
        <authorList>
            <person name="Matsumoto Y."/>
            <person name="Kinjo T."/>
            <person name="Motooka D."/>
            <person name="Nabeya D."/>
            <person name="Jung N."/>
            <person name="Uechi K."/>
            <person name="Horii T."/>
            <person name="Iida T."/>
            <person name="Fujita J."/>
            <person name="Nakamura S."/>
        </authorList>
    </citation>
    <scope>NUCLEOTIDE SEQUENCE [LARGE SCALE GENOMIC DNA]</scope>
    <source>
        <strain evidence="2 3">JCM 6376</strain>
    </source>
</reference>
<name>A0AAD1HP71_9MYCO</name>
<gene>
    <name evidence="2" type="ORF">MAIC_39210</name>
</gene>
<dbReference type="AlphaFoldDB" id="A0AAD1HP71"/>
<keyword evidence="3" id="KW-1185">Reference proteome</keyword>
<dbReference type="EMBL" id="AP022561">
    <property type="protein sequence ID" value="BBX09118.1"/>
    <property type="molecule type" value="Genomic_DNA"/>
</dbReference>